<dbReference type="GO" id="GO:0004497">
    <property type="term" value="F:monooxygenase activity"/>
    <property type="evidence" value="ECO:0007669"/>
    <property type="project" value="InterPro"/>
</dbReference>
<dbReference type="GO" id="GO:0020037">
    <property type="term" value="F:heme binding"/>
    <property type="evidence" value="ECO:0007669"/>
    <property type="project" value="InterPro"/>
</dbReference>
<sequence>MEYLNASVREVVRFAIASPGRLPRVVPQGGKTLVVDGRVVPAGSIIGMSAYTMNFSKGLWGDDAATFNPDR</sequence>
<keyword evidence="3" id="KW-0408">Iron</keyword>
<name>A0A0D2XSK9_FUSOF</name>
<dbReference type="InterPro" id="IPR001128">
    <property type="entry name" value="Cyt_P450"/>
</dbReference>
<evidence type="ECO:0000256" key="3">
    <source>
        <dbReference type="ARBA" id="ARBA00023004"/>
    </source>
</evidence>
<keyword evidence="2" id="KW-0479">Metal-binding</keyword>
<dbReference type="Proteomes" id="UP000002489">
    <property type="component" value="Unassembled WGS sequence"/>
</dbReference>
<reference evidence="5" key="1">
    <citation type="journal article" date="2012" name="Mol. Plant Microbe Interact.">
        <title>A highly conserved effector in Fusarium oxysporum is required for full virulence on Arabidopsis.</title>
        <authorList>
            <person name="Thatcher L.F."/>
            <person name="Gardiner D.M."/>
            <person name="Kazan K."/>
            <person name="Manners J."/>
        </authorList>
    </citation>
    <scope>NUCLEOTIDE SEQUENCE [LARGE SCALE GENOMIC DNA]</scope>
    <source>
        <strain evidence="5">Fo5176</strain>
    </source>
</reference>
<dbReference type="SUPFAM" id="SSF48264">
    <property type="entry name" value="Cytochrome P450"/>
    <property type="match status" value="1"/>
</dbReference>
<organism evidence="4 5">
    <name type="scientific">Fusarium oxysporum (strain Fo5176)</name>
    <name type="common">Fusarium vascular wilt</name>
    <dbReference type="NCBI Taxonomy" id="660025"/>
    <lineage>
        <taxon>Eukaryota</taxon>
        <taxon>Fungi</taxon>
        <taxon>Dikarya</taxon>
        <taxon>Ascomycota</taxon>
        <taxon>Pezizomycotina</taxon>
        <taxon>Sordariomycetes</taxon>
        <taxon>Hypocreomycetidae</taxon>
        <taxon>Hypocreales</taxon>
        <taxon>Nectriaceae</taxon>
        <taxon>Fusarium</taxon>
        <taxon>Fusarium oxysporum species complex</taxon>
    </lineage>
</organism>
<dbReference type="GO" id="GO:0005506">
    <property type="term" value="F:iron ion binding"/>
    <property type="evidence" value="ECO:0007669"/>
    <property type="project" value="InterPro"/>
</dbReference>
<dbReference type="Gene3D" id="1.10.630.10">
    <property type="entry name" value="Cytochrome P450"/>
    <property type="match status" value="1"/>
</dbReference>
<dbReference type="InterPro" id="IPR036396">
    <property type="entry name" value="Cyt_P450_sf"/>
</dbReference>
<gene>
    <name evidence="4" type="primary">28948733</name>
</gene>
<reference evidence="4" key="2">
    <citation type="submission" date="2025-08" db="UniProtKB">
        <authorList>
            <consortium name="EnsemblFungi"/>
        </authorList>
    </citation>
    <scope>IDENTIFICATION</scope>
    <source>
        <strain evidence="4">4287 / CBS 123668 / FGSC 9935 / NRRL 34936</strain>
    </source>
</reference>
<dbReference type="PANTHER" id="PTHR24305">
    <property type="entry name" value="CYTOCHROME P450"/>
    <property type="match status" value="1"/>
</dbReference>
<dbReference type="VEuPathDB" id="FungiDB:FOXG_06961"/>
<evidence type="ECO:0000256" key="1">
    <source>
        <dbReference type="ARBA" id="ARBA00022617"/>
    </source>
</evidence>
<dbReference type="GO" id="GO:0016705">
    <property type="term" value="F:oxidoreductase activity, acting on paired donors, with incorporation or reduction of molecular oxygen"/>
    <property type="evidence" value="ECO:0007669"/>
    <property type="project" value="InterPro"/>
</dbReference>
<evidence type="ECO:0000313" key="4">
    <source>
        <dbReference type="EnsemblFungi" id="FOXG_06961P0"/>
    </source>
</evidence>
<dbReference type="EnsemblFungi" id="FOXG_06961T0">
    <property type="protein sequence ID" value="FOXG_06961P0"/>
    <property type="gene ID" value="FOXG_06961"/>
</dbReference>
<evidence type="ECO:0000313" key="5">
    <source>
        <dbReference type="Proteomes" id="UP000002489"/>
    </source>
</evidence>
<dbReference type="InterPro" id="IPR050121">
    <property type="entry name" value="Cytochrome_P450_monoxygenase"/>
</dbReference>
<keyword evidence="1" id="KW-0349">Heme</keyword>
<evidence type="ECO:0000256" key="2">
    <source>
        <dbReference type="ARBA" id="ARBA00022723"/>
    </source>
</evidence>
<dbReference type="AlphaFoldDB" id="A0A0D2XSK9"/>
<dbReference type="PANTHER" id="PTHR24305:SF234">
    <property type="entry name" value="CYTOCHROME P450"/>
    <property type="match status" value="1"/>
</dbReference>
<protein>
    <submittedName>
        <fullName evidence="4">Uncharacterized protein</fullName>
    </submittedName>
</protein>
<accession>A0A0D2XSK9</accession>
<proteinExistence type="predicted"/>
<dbReference type="Pfam" id="PF00067">
    <property type="entry name" value="p450"/>
    <property type="match status" value="1"/>
</dbReference>